<name>A0A1Q9ERN1_SYMMI</name>
<dbReference type="Gene3D" id="1.20.120.350">
    <property type="entry name" value="Voltage-gated potassium channels. Chain C"/>
    <property type="match status" value="1"/>
</dbReference>
<protein>
    <submittedName>
        <fullName evidence="9">Voltage-dependent T-type calcium channel subunit alpha-1G</fullName>
    </submittedName>
</protein>
<dbReference type="SUPFAM" id="SSF81324">
    <property type="entry name" value="Voltage-gated potassium channels"/>
    <property type="match status" value="1"/>
</dbReference>
<sequence length="845" mass="93139">MELPRMAHCGPDLSAATTAFSTNLVSTSTEQEEVLPPPATRSAKPGHLWGGLPQSQQETPGSPGDLDVQASVPEDPVHASVMQLRKELTQKLCWQEEILNEILRRVDRPRGPPPALVATAAPKPSQEDKEMKKEDSNRSHASLTSRISKTSTSKAPQGEPGGRRTNFTPGAPHLFRKVAAAFGRHFAQAEQAVAKTLQQSVQQQCGDLPTCSVIADDLPSLGAIASAFASIRPRKAGGLSSIPPALYNGDELGAALVHAPLLLKMAARGQAALFGWAAWLGPWQSQAKTRSIFQAIAALPDRGRSASVVFLDGISAFYSATVASSFSITIAVHSRTIDFFMNQQNLDVLVAGGSTLQLPGTFTHYDLALQDVANTAEGRQNRLKFGKTRGSFNKDDDTSWVEWLVGSPLFDAFCALIVVSNSIFLGVEVQMGITYFDEGLPVSMSVVQYVYAAWFLLELLLRIRADGRNFIFSPDWSWNLLDIFVVITSLWEVAAELVYTILQNDIGDVAGMSSLKAFRIIRVTRVVKVVRLMRVFRFVMAFRTLITSIADTLKSLFWALMLLAVIVYVFAVLFTQAVNDYVLDPDNPTLPDRELEASERYYRSLYHTMLSLFMGVSGGINWSEVMAPLLEISPIWVFMFLFYICFTYFAVLNVVTGVFCQTAIESAQNDHTAVVHSILKNKQAHVEKIRALFNSIGDDQTGIITFAMFEEKINSPAVKAYFEVLGLDVWDAWSFFKLLDLDDGGDVEIEEFLMGCLRLRGTARAIDVGKIIHDQTWLIRTHGKFQTYVEAELKKIQEQLLWMAGVGPGSPGTPDNARSTSTGSFGFRNMRNRTSNSSDTNAKDS</sequence>
<feature type="transmembrane region" description="Helical" evidence="7">
    <location>
        <begin position="556"/>
        <end position="583"/>
    </location>
</feature>
<evidence type="ECO:0000313" key="10">
    <source>
        <dbReference type="Proteomes" id="UP000186817"/>
    </source>
</evidence>
<keyword evidence="10" id="KW-1185">Reference proteome</keyword>
<feature type="transmembrane region" description="Helical" evidence="7">
    <location>
        <begin position="439"/>
        <end position="457"/>
    </location>
</feature>
<dbReference type="Proteomes" id="UP000186817">
    <property type="component" value="Unassembled WGS sequence"/>
</dbReference>
<dbReference type="Gene3D" id="1.10.287.70">
    <property type="match status" value="1"/>
</dbReference>
<dbReference type="InterPro" id="IPR018247">
    <property type="entry name" value="EF_Hand_1_Ca_BS"/>
</dbReference>
<feature type="domain" description="Ion transport" evidence="8">
    <location>
        <begin position="408"/>
        <end position="659"/>
    </location>
</feature>
<feature type="transmembrane region" description="Helical" evidence="7">
    <location>
        <begin position="635"/>
        <end position="659"/>
    </location>
</feature>
<feature type="compositionally biased region" description="Basic and acidic residues" evidence="6">
    <location>
        <begin position="125"/>
        <end position="138"/>
    </location>
</feature>
<dbReference type="GO" id="GO:0005248">
    <property type="term" value="F:voltage-gated sodium channel activity"/>
    <property type="evidence" value="ECO:0007669"/>
    <property type="project" value="TreeGrafter"/>
</dbReference>
<dbReference type="InterPro" id="IPR043203">
    <property type="entry name" value="VGCC_Ca_Na"/>
</dbReference>
<evidence type="ECO:0000256" key="2">
    <source>
        <dbReference type="ARBA" id="ARBA00022692"/>
    </source>
</evidence>
<feature type="compositionally biased region" description="Polar residues" evidence="6">
    <location>
        <begin position="832"/>
        <end position="845"/>
    </location>
</feature>
<evidence type="ECO:0000259" key="8">
    <source>
        <dbReference type="Pfam" id="PF00520"/>
    </source>
</evidence>
<evidence type="ECO:0000256" key="5">
    <source>
        <dbReference type="ARBA" id="ARBA00023136"/>
    </source>
</evidence>
<dbReference type="PANTHER" id="PTHR10037">
    <property type="entry name" value="VOLTAGE-GATED CATION CHANNEL CALCIUM AND SODIUM"/>
    <property type="match status" value="1"/>
</dbReference>
<dbReference type="InterPro" id="IPR005821">
    <property type="entry name" value="Ion_trans_dom"/>
</dbReference>
<keyword evidence="5 7" id="KW-0472">Membrane</keyword>
<gene>
    <name evidence="9" type="primary">CACNA1G</name>
    <name evidence="9" type="ORF">AK812_SmicGene6227</name>
</gene>
<reference evidence="9 10" key="1">
    <citation type="submission" date="2016-02" db="EMBL/GenBank/DDBJ databases">
        <title>Genome analysis of coral dinoflagellate symbionts highlights evolutionary adaptations to a symbiotic lifestyle.</title>
        <authorList>
            <person name="Aranda M."/>
            <person name="Li Y."/>
            <person name="Liew Y.J."/>
            <person name="Baumgarten S."/>
            <person name="Simakov O."/>
            <person name="Wilson M."/>
            <person name="Piel J."/>
            <person name="Ashoor H."/>
            <person name="Bougouffa S."/>
            <person name="Bajic V.B."/>
            <person name="Ryu T."/>
            <person name="Ravasi T."/>
            <person name="Bayer T."/>
            <person name="Micklem G."/>
            <person name="Kim H."/>
            <person name="Bhak J."/>
            <person name="Lajeunesse T.C."/>
            <person name="Voolstra C.R."/>
        </authorList>
    </citation>
    <scope>NUCLEOTIDE SEQUENCE [LARGE SCALE GENOMIC DNA]</scope>
    <source>
        <strain evidence="9 10">CCMP2467</strain>
    </source>
</reference>
<feature type="compositionally biased region" description="Polar residues" evidence="6">
    <location>
        <begin position="139"/>
        <end position="155"/>
    </location>
</feature>
<organism evidence="9 10">
    <name type="scientific">Symbiodinium microadriaticum</name>
    <name type="common">Dinoflagellate</name>
    <name type="synonym">Zooxanthella microadriatica</name>
    <dbReference type="NCBI Taxonomy" id="2951"/>
    <lineage>
        <taxon>Eukaryota</taxon>
        <taxon>Sar</taxon>
        <taxon>Alveolata</taxon>
        <taxon>Dinophyceae</taxon>
        <taxon>Suessiales</taxon>
        <taxon>Symbiodiniaceae</taxon>
        <taxon>Symbiodinium</taxon>
    </lineage>
</organism>
<dbReference type="OrthoDB" id="433201at2759"/>
<evidence type="ECO:0000256" key="3">
    <source>
        <dbReference type="ARBA" id="ARBA00022837"/>
    </source>
</evidence>
<evidence type="ECO:0000256" key="6">
    <source>
        <dbReference type="SAM" id="MobiDB-lite"/>
    </source>
</evidence>
<feature type="region of interest" description="Disordered" evidence="6">
    <location>
        <begin position="807"/>
        <end position="845"/>
    </location>
</feature>
<dbReference type="SUPFAM" id="SSF47473">
    <property type="entry name" value="EF-hand"/>
    <property type="match status" value="1"/>
</dbReference>
<comment type="subcellular location">
    <subcellularLocation>
        <location evidence="1">Membrane</location>
        <topology evidence="1">Multi-pass membrane protein</topology>
    </subcellularLocation>
</comment>
<dbReference type="AlphaFoldDB" id="A0A1Q9ERN1"/>
<keyword evidence="2 7" id="KW-0812">Transmembrane</keyword>
<evidence type="ECO:0000256" key="1">
    <source>
        <dbReference type="ARBA" id="ARBA00004141"/>
    </source>
</evidence>
<evidence type="ECO:0000256" key="4">
    <source>
        <dbReference type="ARBA" id="ARBA00022989"/>
    </source>
</evidence>
<feature type="region of interest" description="Disordered" evidence="6">
    <location>
        <begin position="25"/>
        <end position="71"/>
    </location>
</feature>
<evidence type="ECO:0000256" key="7">
    <source>
        <dbReference type="SAM" id="Phobius"/>
    </source>
</evidence>
<keyword evidence="4 7" id="KW-1133">Transmembrane helix</keyword>
<dbReference type="InterPro" id="IPR011992">
    <property type="entry name" value="EF-hand-dom_pair"/>
</dbReference>
<dbReference type="InterPro" id="IPR027359">
    <property type="entry name" value="Volt_channel_dom_sf"/>
</dbReference>
<accession>A0A1Q9ERN1</accession>
<dbReference type="GO" id="GO:0001518">
    <property type="term" value="C:voltage-gated sodium channel complex"/>
    <property type="evidence" value="ECO:0007669"/>
    <property type="project" value="TreeGrafter"/>
</dbReference>
<feature type="region of interest" description="Disordered" evidence="6">
    <location>
        <begin position="105"/>
        <end position="168"/>
    </location>
</feature>
<proteinExistence type="predicted"/>
<evidence type="ECO:0000313" key="9">
    <source>
        <dbReference type="EMBL" id="OLQ10085.1"/>
    </source>
</evidence>
<dbReference type="Gene3D" id="1.10.238.10">
    <property type="entry name" value="EF-hand"/>
    <property type="match status" value="1"/>
</dbReference>
<dbReference type="PROSITE" id="PS00018">
    <property type="entry name" value="EF_HAND_1"/>
    <property type="match status" value="1"/>
</dbReference>
<dbReference type="EMBL" id="LSRX01000084">
    <property type="protein sequence ID" value="OLQ10085.1"/>
    <property type="molecule type" value="Genomic_DNA"/>
</dbReference>
<dbReference type="PANTHER" id="PTHR10037:SF62">
    <property type="entry name" value="SODIUM CHANNEL PROTEIN 60E"/>
    <property type="match status" value="1"/>
</dbReference>
<keyword evidence="3" id="KW-0106">Calcium</keyword>
<comment type="caution">
    <text evidence="9">The sequence shown here is derived from an EMBL/GenBank/DDBJ whole genome shotgun (WGS) entry which is preliminary data.</text>
</comment>
<dbReference type="Pfam" id="PF00520">
    <property type="entry name" value="Ion_trans"/>
    <property type="match status" value="1"/>
</dbReference>